<evidence type="ECO:0000313" key="1">
    <source>
        <dbReference type="EMBL" id="GLQ91958.1"/>
    </source>
</evidence>
<keyword evidence="2" id="KW-1185">Reference proteome</keyword>
<organism evidence="1 2">
    <name type="scientific">Dyella acidisoli</name>
    <dbReference type="NCBI Taxonomy" id="1867834"/>
    <lineage>
        <taxon>Bacteria</taxon>
        <taxon>Pseudomonadati</taxon>
        <taxon>Pseudomonadota</taxon>
        <taxon>Gammaproteobacteria</taxon>
        <taxon>Lysobacterales</taxon>
        <taxon>Rhodanobacteraceae</taxon>
        <taxon>Dyella</taxon>
    </lineage>
</organism>
<name>A0ABQ5XLI4_9GAMM</name>
<dbReference type="Proteomes" id="UP001156670">
    <property type="component" value="Unassembled WGS sequence"/>
</dbReference>
<accession>A0ABQ5XLI4</accession>
<reference evidence="2" key="1">
    <citation type="journal article" date="2019" name="Int. J. Syst. Evol. Microbiol.">
        <title>The Global Catalogue of Microorganisms (GCM) 10K type strain sequencing project: providing services to taxonomists for standard genome sequencing and annotation.</title>
        <authorList>
            <consortium name="The Broad Institute Genomics Platform"/>
            <consortium name="The Broad Institute Genome Sequencing Center for Infectious Disease"/>
            <person name="Wu L."/>
            <person name="Ma J."/>
        </authorList>
    </citation>
    <scope>NUCLEOTIDE SEQUENCE [LARGE SCALE GENOMIC DNA]</scope>
    <source>
        <strain evidence="2">NBRC 111980</strain>
    </source>
</reference>
<dbReference type="EMBL" id="BSOB01000008">
    <property type="protein sequence ID" value="GLQ91958.1"/>
    <property type="molecule type" value="Genomic_DNA"/>
</dbReference>
<sequence length="203" mass="21747">MTSFMTKSLIAVSLIANGLLTILFLTGAAAPRQTTFDEITVHRINVVEPDGTLRMIISDKTRLPGVIVKGKEPPPSDRPQAGMLFYNDEGSENGGLIFGGRKDSSGNVVDSGGSLSFDKYGANQIVQIAGVDDKTDQFAGMAVSDNNRRVWVGRAADGDSMLSLMDANGRKRIVLRVTADGHSSLEFLDATGHVTKRMSPESM</sequence>
<comment type="caution">
    <text evidence="1">The sequence shown here is derived from an EMBL/GenBank/DDBJ whole genome shotgun (WGS) entry which is preliminary data.</text>
</comment>
<protein>
    <submittedName>
        <fullName evidence="1">Uncharacterized protein</fullName>
    </submittedName>
</protein>
<gene>
    <name evidence="1" type="ORF">GCM10007901_09090</name>
</gene>
<proteinExistence type="predicted"/>
<evidence type="ECO:0000313" key="2">
    <source>
        <dbReference type="Proteomes" id="UP001156670"/>
    </source>
</evidence>